<dbReference type="EMBL" id="CP159837">
    <property type="protein sequence ID" value="XCM35394.1"/>
    <property type="molecule type" value="Genomic_DNA"/>
</dbReference>
<dbReference type="AlphaFoldDB" id="A0AAU8JAQ1"/>
<gene>
    <name evidence="1" type="ORF">ABWT76_004070</name>
</gene>
<evidence type="ECO:0000313" key="1">
    <source>
        <dbReference type="EMBL" id="XCM35394.1"/>
    </source>
</evidence>
<name>A0AAU8JAQ1_9CYAN</name>
<reference evidence="1" key="1">
    <citation type="submission" date="2024-07" db="EMBL/GenBank/DDBJ databases">
        <authorList>
            <person name="Kim Y.J."/>
            <person name="Jeong J.Y."/>
        </authorList>
    </citation>
    <scope>NUCLEOTIDE SEQUENCE</scope>
    <source>
        <strain evidence="1">GIHE-MW2</strain>
    </source>
</reference>
<dbReference type="RefSeq" id="WP_354634879.1">
    <property type="nucleotide sequence ID" value="NZ_CP159837.1"/>
</dbReference>
<accession>A0AAU8JAQ1</accession>
<sequence>MKAIETTATINERGELTLDRTLDVTKPQRVRVVVLMMEEDEEDPDETPTEIAIEGIRQGLQQALTGQTIPLAQMWEGIDAE</sequence>
<protein>
    <submittedName>
        <fullName evidence="1">Uncharacterized protein</fullName>
    </submittedName>
</protein>
<organism evidence="1">
    <name type="scientific">Planktothricoides raciborskii GIHE-MW2</name>
    <dbReference type="NCBI Taxonomy" id="2792601"/>
    <lineage>
        <taxon>Bacteria</taxon>
        <taxon>Bacillati</taxon>
        <taxon>Cyanobacteriota</taxon>
        <taxon>Cyanophyceae</taxon>
        <taxon>Oscillatoriophycideae</taxon>
        <taxon>Oscillatoriales</taxon>
        <taxon>Oscillatoriaceae</taxon>
        <taxon>Planktothricoides</taxon>
    </lineage>
</organism>
<proteinExistence type="predicted"/>